<evidence type="ECO:0000313" key="6">
    <source>
        <dbReference type="Proteomes" id="UP000256923"/>
    </source>
</evidence>
<evidence type="ECO:0000256" key="4">
    <source>
        <dbReference type="SAM" id="Phobius"/>
    </source>
</evidence>
<evidence type="ECO:0000256" key="3">
    <source>
        <dbReference type="ARBA" id="ARBA00029447"/>
    </source>
</evidence>
<dbReference type="FunFam" id="1.10.287.950:FF:000001">
    <property type="entry name" value="Methyl-accepting chemotaxis sensory transducer"/>
    <property type="match status" value="1"/>
</dbReference>
<gene>
    <name evidence="5" type="ORF">DYL72_17865</name>
</gene>
<dbReference type="GO" id="GO:0016020">
    <property type="term" value="C:membrane"/>
    <property type="evidence" value="ECO:0007669"/>
    <property type="project" value="UniProtKB-SubCell"/>
</dbReference>
<dbReference type="Gene3D" id="6.10.340.10">
    <property type="match status" value="1"/>
</dbReference>
<dbReference type="SMART" id="SM00283">
    <property type="entry name" value="MA"/>
    <property type="match status" value="1"/>
</dbReference>
<dbReference type="Gene3D" id="1.10.287.950">
    <property type="entry name" value="Methyl-accepting chemotaxis protein"/>
    <property type="match status" value="1"/>
</dbReference>
<dbReference type="InterPro" id="IPR003660">
    <property type="entry name" value="HAMP_dom"/>
</dbReference>
<dbReference type="SMART" id="SM00304">
    <property type="entry name" value="HAMP"/>
    <property type="match status" value="1"/>
</dbReference>
<dbReference type="GO" id="GO:0007165">
    <property type="term" value="P:signal transduction"/>
    <property type="evidence" value="ECO:0007669"/>
    <property type="project" value="UniProtKB-KW"/>
</dbReference>
<dbReference type="GO" id="GO:0006935">
    <property type="term" value="P:chemotaxis"/>
    <property type="evidence" value="ECO:0007669"/>
    <property type="project" value="InterPro"/>
</dbReference>
<dbReference type="Pfam" id="PF00672">
    <property type="entry name" value="HAMP"/>
    <property type="match status" value="1"/>
</dbReference>
<dbReference type="GO" id="GO:0004888">
    <property type="term" value="F:transmembrane signaling receptor activity"/>
    <property type="evidence" value="ECO:0007669"/>
    <property type="project" value="InterPro"/>
</dbReference>
<dbReference type="PANTHER" id="PTHR32089:SF120">
    <property type="entry name" value="METHYL-ACCEPTING CHEMOTAXIS PROTEIN TLPQ"/>
    <property type="match status" value="1"/>
</dbReference>
<dbReference type="InterPro" id="IPR004089">
    <property type="entry name" value="MCPsignal_dom"/>
</dbReference>
<dbReference type="Proteomes" id="UP000256923">
    <property type="component" value="Chromosome 2"/>
</dbReference>
<dbReference type="PROSITE" id="PS50885">
    <property type="entry name" value="HAMP"/>
    <property type="match status" value="1"/>
</dbReference>
<organism evidence="5 6">
    <name type="scientific">Vibrio anguillarum</name>
    <name type="common">Listonella anguillarum</name>
    <dbReference type="NCBI Taxonomy" id="55601"/>
    <lineage>
        <taxon>Bacteria</taxon>
        <taxon>Pseudomonadati</taxon>
        <taxon>Pseudomonadota</taxon>
        <taxon>Gammaproteobacteria</taxon>
        <taxon>Vibrionales</taxon>
        <taxon>Vibrionaceae</taxon>
        <taxon>Vibrio</taxon>
    </lineage>
</organism>
<dbReference type="CDD" id="cd06225">
    <property type="entry name" value="HAMP"/>
    <property type="match status" value="1"/>
</dbReference>
<feature type="transmembrane region" description="Helical" evidence="4">
    <location>
        <begin position="13"/>
        <end position="33"/>
    </location>
</feature>
<keyword evidence="2" id="KW-0807">Transducer</keyword>
<evidence type="ECO:0000313" key="5">
    <source>
        <dbReference type="EMBL" id="AZS26844.1"/>
    </source>
</evidence>
<dbReference type="PANTHER" id="PTHR32089">
    <property type="entry name" value="METHYL-ACCEPTING CHEMOTAXIS PROTEIN MCPB"/>
    <property type="match status" value="1"/>
</dbReference>
<name>A0A289GH40_VIBAN</name>
<keyword evidence="4" id="KW-1133">Transmembrane helix</keyword>
<dbReference type="PRINTS" id="PR00260">
    <property type="entry name" value="CHEMTRNSDUCR"/>
</dbReference>
<dbReference type="Pfam" id="PF00015">
    <property type="entry name" value="MCPsignal"/>
    <property type="match status" value="1"/>
</dbReference>
<dbReference type="AlphaFoldDB" id="A0A289GH40"/>
<dbReference type="EMBL" id="CP034673">
    <property type="protein sequence ID" value="AZS26844.1"/>
    <property type="molecule type" value="Genomic_DNA"/>
</dbReference>
<protein>
    <submittedName>
        <fullName evidence="5">Methyl-accepting chemotaxis protein</fullName>
    </submittedName>
</protein>
<dbReference type="RefSeq" id="WP_019283284.1">
    <property type="nucleotide sequence ID" value="NZ_CP023055.1"/>
</dbReference>
<evidence type="ECO:0000256" key="1">
    <source>
        <dbReference type="ARBA" id="ARBA00004370"/>
    </source>
</evidence>
<accession>A0A289GH40</accession>
<comment type="subcellular location">
    <subcellularLocation>
        <location evidence="1">Membrane</location>
    </subcellularLocation>
</comment>
<comment type="similarity">
    <text evidence="3">Belongs to the methyl-accepting chemotaxis (MCP) protein family.</text>
</comment>
<dbReference type="SUPFAM" id="SSF58104">
    <property type="entry name" value="Methyl-accepting chemotaxis protein (MCP) signaling domain"/>
    <property type="match status" value="1"/>
</dbReference>
<reference evidence="5 6" key="1">
    <citation type="submission" date="2018-12" db="EMBL/GenBank/DDBJ databases">
        <title>Characterization and Draft Genome of Vibrio anguillarum J360 Marine Pathogen Isolated from an Outbreak in Lumpfish (Cyclopterus lumpus).</title>
        <authorList>
            <person name="Vasquez J.I."/>
            <person name="Cao T."/>
            <person name="Chakraborty S."/>
            <person name="Gnanagobal H."/>
            <person name="Wescot J."/>
            <person name="Boyce D."/>
            <person name="Santander J."/>
        </authorList>
    </citation>
    <scope>NUCLEOTIDE SEQUENCE [LARGE SCALE GENOMIC DNA]</scope>
    <source>
        <strain evidence="5 6">J360</strain>
    </source>
</reference>
<proteinExistence type="inferred from homology"/>
<evidence type="ECO:0000256" key="2">
    <source>
        <dbReference type="ARBA" id="ARBA00023224"/>
    </source>
</evidence>
<dbReference type="PROSITE" id="PS50111">
    <property type="entry name" value="CHEMOTAXIS_TRANSDUC_2"/>
    <property type="match status" value="1"/>
</dbReference>
<keyword evidence="4" id="KW-0472">Membrane</keyword>
<sequence length="566" mass="61861">MQWIKDLSITQKMISLITLMLCLIVGVASFSALKMNRIALEIEEIADESIPLIRLTSDITIKQLESSIVLEKAFRLTKIPVEGNSQALKDLTQKTENIAKVLESELTQAKQILSDAKKHRQAKGVDQESQNRYQTFEALERSYHQYEVALFQLLKRLNSNEPVEQLAPQALALENMQKSFNTEIEHFLRDLEQKTATSILITEDEEHRALQGTITLAVVSIILGLVMGTLLSRQIVRSVLKVRNIAAKMANGHFDQHIVPESKDEIGQLTQSMNTMADSLSKTVGEVIQRANSIAGLVTELNVLAENNRKAMLVQQESTQQVAAAMEQMASTITEVASNAEGAAESTTRADNSVKAACETTDVTQKISHQLVINAANSQKMILELQDSTHKIQNFVSVVDSISEQTNLLALNAAIEAARAGEQGRGFAVVADEVRALASRSQEATHEISSLIQVLVNKAQIAAKSIEDNDQQISESSTLVDSAKAQLYSIAGALDELMQSNLQVASASEQQAVSAEEVSQNLLGIRDSGDKVLVSTEETANASNDLSQQANDLKALMSQFSVRKLA</sequence>
<dbReference type="InterPro" id="IPR004090">
    <property type="entry name" value="Chemotax_Me-accpt_rcpt"/>
</dbReference>
<keyword evidence="4" id="KW-0812">Transmembrane</keyword>